<dbReference type="EMBL" id="MDYL01000033">
    <property type="protein sequence ID" value="OQD68641.1"/>
    <property type="molecule type" value="Genomic_DNA"/>
</dbReference>
<keyword evidence="7" id="KW-0828">Tyrosine catabolism</keyword>
<evidence type="ECO:0000256" key="6">
    <source>
        <dbReference type="ARBA" id="ARBA00022737"/>
    </source>
</evidence>
<feature type="domain" description="VOC" evidence="11">
    <location>
        <begin position="22"/>
        <end position="133"/>
    </location>
</feature>
<dbReference type="GO" id="GO:0006559">
    <property type="term" value="P:L-phenylalanine catabolic process"/>
    <property type="evidence" value="ECO:0007669"/>
    <property type="project" value="UniProtKB-KW"/>
</dbReference>
<dbReference type="InterPro" id="IPR037523">
    <property type="entry name" value="VOC_core"/>
</dbReference>
<keyword evidence="10" id="KW-0585">Phenylalanine catabolism</keyword>
<comment type="cofactor">
    <cofactor evidence="1">
        <name>Fe cation</name>
        <dbReference type="ChEBI" id="CHEBI:24875"/>
    </cofactor>
</comment>
<evidence type="ECO:0000256" key="10">
    <source>
        <dbReference type="ARBA" id="ARBA00023232"/>
    </source>
</evidence>
<evidence type="ECO:0000256" key="4">
    <source>
        <dbReference type="ARBA" id="ARBA00013222"/>
    </source>
</evidence>
<evidence type="ECO:0000256" key="2">
    <source>
        <dbReference type="ARBA" id="ARBA00005162"/>
    </source>
</evidence>
<dbReference type="InterPro" id="IPR005956">
    <property type="entry name" value="4OHPhenylPyrv_dOase"/>
</dbReference>
<evidence type="ECO:0000259" key="11">
    <source>
        <dbReference type="PROSITE" id="PS51819"/>
    </source>
</evidence>
<dbReference type="GO" id="GO:0006572">
    <property type="term" value="P:L-tyrosine catabolic process"/>
    <property type="evidence" value="ECO:0007669"/>
    <property type="project" value="UniProtKB-KW"/>
</dbReference>
<protein>
    <recommendedName>
        <fullName evidence="4">4-hydroxyphenylpyruvate dioxygenase</fullName>
        <ecNumber evidence="4">1.13.11.27</ecNumber>
    </recommendedName>
</protein>
<dbReference type="GO" id="GO:0003868">
    <property type="term" value="F:4-hydroxyphenylpyruvate dioxygenase activity"/>
    <property type="evidence" value="ECO:0007669"/>
    <property type="project" value="UniProtKB-EC"/>
</dbReference>
<organism evidence="12 13">
    <name type="scientific">Penicillium decumbens</name>
    <dbReference type="NCBI Taxonomy" id="69771"/>
    <lineage>
        <taxon>Eukaryota</taxon>
        <taxon>Fungi</taxon>
        <taxon>Dikarya</taxon>
        <taxon>Ascomycota</taxon>
        <taxon>Pezizomycotina</taxon>
        <taxon>Eurotiomycetes</taxon>
        <taxon>Eurotiomycetidae</taxon>
        <taxon>Eurotiales</taxon>
        <taxon>Aspergillaceae</taxon>
        <taxon>Penicillium</taxon>
    </lineage>
</organism>
<dbReference type="OrthoDB" id="414569at2759"/>
<dbReference type="EC" id="1.13.11.27" evidence="4"/>
<evidence type="ECO:0000256" key="3">
    <source>
        <dbReference type="ARBA" id="ARBA00005877"/>
    </source>
</evidence>
<dbReference type="InterPro" id="IPR029068">
    <property type="entry name" value="Glyas_Bleomycin-R_OHBP_Dase"/>
</dbReference>
<keyword evidence="8" id="KW-0560">Oxidoreductase</keyword>
<comment type="caution">
    <text evidence="12">The sequence shown here is derived from an EMBL/GenBank/DDBJ whole genome shotgun (WGS) entry which is preliminary data.</text>
</comment>
<evidence type="ECO:0000313" key="13">
    <source>
        <dbReference type="Proteomes" id="UP000191522"/>
    </source>
</evidence>
<dbReference type="AlphaFoldDB" id="A0A1V6NVB1"/>
<comment type="pathway">
    <text evidence="2">Amino-acid degradation; L-phenylalanine degradation; acetoacetate and fumarate from L-phenylalanine: step 3/6.</text>
</comment>
<dbReference type="SUPFAM" id="SSF54593">
    <property type="entry name" value="Glyoxalase/Bleomycin resistance protein/Dihydroxybiphenyl dioxygenase"/>
    <property type="match status" value="1"/>
</dbReference>
<sequence>MTVANNPEEAIFPTDLGPEYVGFDHIHWYVGNPKQAASYYITRMGFAPIAYRGPETGSQFLASYVIANGAAVFVLTGPVCEPPGEDESNNVLQHATKEERATLAAIHEHLTRHGDGVVDVAFRVTGKVDNAWK</sequence>
<evidence type="ECO:0000256" key="9">
    <source>
        <dbReference type="ARBA" id="ARBA00023004"/>
    </source>
</evidence>
<dbReference type="CDD" id="cd08342">
    <property type="entry name" value="HPPD_N_like"/>
    <property type="match status" value="1"/>
</dbReference>
<dbReference type="STRING" id="69771.A0A1V6NVB1"/>
<evidence type="ECO:0000256" key="1">
    <source>
        <dbReference type="ARBA" id="ARBA00001962"/>
    </source>
</evidence>
<dbReference type="InterPro" id="IPR041736">
    <property type="entry name" value="4OHPhenylPyrv_dOase_N"/>
</dbReference>
<gene>
    <name evidence="12" type="ORF">PENDEC_c033G01512</name>
</gene>
<evidence type="ECO:0000313" key="12">
    <source>
        <dbReference type="EMBL" id="OQD68641.1"/>
    </source>
</evidence>
<name>A0A1V6NVB1_PENDC</name>
<keyword evidence="6" id="KW-0677">Repeat</keyword>
<keyword evidence="5" id="KW-0479">Metal-binding</keyword>
<proteinExistence type="inferred from homology"/>
<dbReference type="PROSITE" id="PS51819">
    <property type="entry name" value="VOC"/>
    <property type="match status" value="1"/>
</dbReference>
<accession>A0A1V6NVB1</accession>
<evidence type="ECO:0000256" key="5">
    <source>
        <dbReference type="ARBA" id="ARBA00022723"/>
    </source>
</evidence>
<dbReference type="PANTHER" id="PTHR11959:SF1">
    <property type="entry name" value="4-HYDROXYPHENYLPYRUVATE DIOXYGENASE"/>
    <property type="match status" value="1"/>
</dbReference>
<evidence type="ECO:0000256" key="8">
    <source>
        <dbReference type="ARBA" id="ARBA00022964"/>
    </source>
</evidence>
<reference evidence="13" key="1">
    <citation type="journal article" date="2017" name="Nat. Microbiol.">
        <title>Global analysis of biosynthetic gene clusters reveals vast potential of secondary metabolite production in Penicillium species.</title>
        <authorList>
            <person name="Nielsen J.C."/>
            <person name="Grijseels S."/>
            <person name="Prigent S."/>
            <person name="Ji B."/>
            <person name="Dainat J."/>
            <person name="Nielsen K.F."/>
            <person name="Frisvad J.C."/>
            <person name="Workman M."/>
            <person name="Nielsen J."/>
        </authorList>
    </citation>
    <scope>NUCLEOTIDE SEQUENCE [LARGE SCALE GENOMIC DNA]</scope>
    <source>
        <strain evidence="13">IBT 11843</strain>
    </source>
</reference>
<dbReference type="Proteomes" id="UP000191522">
    <property type="component" value="Unassembled WGS sequence"/>
</dbReference>
<dbReference type="PANTHER" id="PTHR11959">
    <property type="entry name" value="4-HYDROXYPHENYLPYRUVATE DIOXYGENASE"/>
    <property type="match status" value="1"/>
</dbReference>
<dbReference type="Gene3D" id="3.10.180.10">
    <property type="entry name" value="2,3-Dihydroxybiphenyl 1,2-Dioxygenase, domain 1"/>
    <property type="match status" value="1"/>
</dbReference>
<keyword evidence="13" id="KW-1185">Reference proteome</keyword>
<comment type="similarity">
    <text evidence="3">Belongs to the 4HPPD family.</text>
</comment>
<keyword evidence="8" id="KW-0223">Dioxygenase</keyword>
<keyword evidence="9" id="KW-0408">Iron</keyword>
<evidence type="ECO:0000256" key="7">
    <source>
        <dbReference type="ARBA" id="ARBA00022878"/>
    </source>
</evidence>
<dbReference type="GO" id="GO:0046872">
    <property type="term" value="F:metal ion binding"/>
    <property type="evidence" value="ECO:0007669"/>
    <property type="project" value="UniProtKB-KW"/>
</dbReference>